<comment type="function">
    <text evidence="1">May bind long-chain fatty acids, such as palmitate, and may play a role in lipid transport or fatty acid metabolism.</text>
</comment>
<evidence type="ECO:0000313" key="4">
    <source>
        <dbReference type="Proteomes" id="UP001519271"/>
    </source>
</evidence>
<dbReference type="InterPro" id="IPR003797">
    <property type="entry name" value="DegV"/>
</dbReference>
<dbReference type="Gene3D" id="2.20.28.50">
    <property type="entry name" value="degv family protein"/>
    <property type="match status" value="1"/>
</dbReference>
<evidence type="ECO:0000256" key="1">
    <source>
        <dbReference type="ARBA" id="ARBA00003238"/>
    </source>
</evidence>
<evidence type="ECO:0000313" key="3">
    <source>
        <dbReference type="EMBL" id="MBP1919645.1"/>
    </source>
</evidence>
<comment type="caution">
    <text evidence="3">The sequence shown here is derived from an EMBL/GenBank/DDBJ whole genome shotgun (WGS) entry which is preliminary data.</text>
</comment>
<gene>
    <name evidence="3" type="ORF">J2Z34_002135</name>
</gene>
<dbReference type="SUPFAM" id="SSF82549">
    <property type="entry name" value="DAK1/DegV-like"/>
    <property type="match status" value="1"/>
</dbReference>
<organism evidence="3 4">
    <name type="scientific">Youngiibacter multivorans</name>
    <dbReference type="NCBI Taxonomy" id="937251"/>
    <lineage>
        <taxon>Bacteria</taxon>
        <taxon>Bacillati</taxon>
        <taxon>Bacillota</taxon>
        <taxon>Clostridia</taxon>
        <taxon>Eubacteriales</taxon>
        <taxon>Clostridiaceae</taxon>
        <taxon>Youngiibacter</taxon>
    </lineage>
</organism>
<sequence>MSYIVLTDSGCDLGTYFLDKPEHDPIGLVIKTSNIELIEDSWRTVGFKEFYDSMRNGDMPTTSQITPAMYLGYFKGSLDKGLDLLYLSFSSMLSGTFGSANVAAGILKESYPERRIEIVDTKCASSGQGLLVQLALRRQSEGATFQENLDYVEKMKYHINHVATVDDLNHLRRGGRISALSATFGSMLSIKPIIHMDSEGSLKVIDKVKGRKKSLNTLYSYFEKNLDPEVGIEAFISHGDCEEDAAYIKELIEKNHSDAKVTLFPLGMAIGSHIGPNGACLFFTGKDRTKKNPQ</sequence>
<name>A0ABS4G510_9CLOT</name>
<dbReference type="EMBL" id="JAGGKC010000017">
    <property type="protein sequence ID" value="MBP1919645.1"/>
    <property type="molecule type" value="Genomic_DNA"/>
</dbReference>
<evidence type="ECO:0000256" key="2">
    <source>
        <dbReference type="ARBA" id="ARBA00023121"/>
    </source>
</evidence>
<reference evidence="3 4" key="1">
    <citation type="submission" date="2021-03" db="EMBL/GenBank/DDBJ databases">
        <title>Genomic Encyclopedia of Type Strains, Phase IV (KMG-IV): sequencing the most valuable type-strain genomes for metagenomic binning, comparative biology and taxonomic classification.</title>
        <authorList>
            <person name="Goeker M."/>
        </authorList>
    </citation>
    <scope>NUCLEOTIDE SEQUENCE [LARGE SCALE GENOMIC DNA]</scope>
    <source>
        <strain evidence="3 4">DSM 6139</strain>
    </source>
</reference>
<dbReference type="Gene3D" id="3.30.1180.10">
    <property type="match status" value="1"/>
</dbReference>
<dbReference type="Proteomes" id="UP001519271">
    <property type="component" value="Unassembled WGS sequence"/>
</dbReference>
<dbReference type="PROSITE" id="PS51482">
    <property type="entry name" value="DEGV"/>
    <property type="match status" value="1"/>
</dbReference>
<accession>A0ABS4G510</accession>
<proteinExistence type="predicted"/>
<keyword evidence="2" id="KW-0446">Lipid-binding</keyword>
<dbReference type="Gene3D" id="3.40.50.10440">
    <property type="entry name" value="Dihydroxyacetone kinase, domain 1"/>
    <property type="match status" value="1"/>
</dbReference>
<dbReference type="RefSeq" id="WP_209459840.1">
    <property type="nucleotide sequence ID" value="NZ_JAGGKC010000017.1"/>
</dbReference>
<protein>
    <submittedName>
        <fullName evidence="3">DegV family protein with EDD domain</fullName>
    </submittedName>
</protein>
<dbReference type="NCBIfam" id="TIGR00762">
    <property type="entry name" value="DegV"/>
    <property type="match status" value="1"/>
</dbReference>
<dbReference type="PANTHER" id="PTHR33434">
    <property type="entry name" value="DEGV DOMAIN-CONTAINING PROTEIN DR_1986-RELATED"/>
    <property type="match status" value="1"/>
</dbReference>
<keyword evidence="4" id="KW-1185">Reference proteome</keyword>
<dbReference type="InterPro" id="IPR050270">
    <property type="entry name" value="DegV_domain_contain"/>
</dbReference>
<dbReference type="Pfam" id="PF02645">
    <property type="entry name" value="DegV"/>
    <property type="match status" value="1"/>
</dbReference>
<dbReference type="PANTHER" id="PTHR33434:SF3">
    <property type="entry name" value="DEGV DOMAIN-CONTAINING PROTEIN YITS"/>
    <property type="match status" value="1"/>
</dbReference>
<dbReference type="InterPro" id="IPR043168">
    <property type="entry name" value="DegV_C"/>
</dbReference>